<keyword evidence="3" id="KW-1185">Reference proteome</keyword>
<dbReference type="AlphaFoldDB" id="A0A840USZ6"/>
<dbReference type="EMBL" id="JACHEO010000015">
    <property type="protein sequence ID" value="MBB5348785.1"/>
    <property type="molecule type" value="Genomic_DNA"/>
</dbReference>
<dbReference type="PANTHER" id="PTHR39339:SF1">
    <property type="entry name" value="CHAD DOMAIN-CONTAINING PROTEIN"/>
    <property type="match status" value="1"/>
</dbReference>
<evidence type="ECO:0000313" key="2">
    <source>
        <dbReference type="EMBL" id="MBB5348785.1"/>
    </source>
</evidence>
<evidence type="ECO:0000313" key="3">
    <source>
        <dbReference type="Proteomes" id="UP000539642"/>
    </source>
</evidence>
<protein>
    <submittedName>
        <fullName evidence="2">CHAD domain-containing protein</fullName>
    </submittedName>
</protein>
<dbReference type="Proteomes" id="UP000539642">
    <property type="component" value="Unassembled WGS sequence"/>
</dbReference>
<proteinExistence type="predicted"/>
<feature type="domain" description="CHAD" evidence="1">
    <location>
        <begin position="214"/>
        <end position="507"/>
    </location>
</feature>
<dbReference type="PANTHER" id="PTHR39339">
    <property type="entry name" value="SLR1444 PROTEIN"/>
    <property type="match status" value="1"/>
</dbReference>
<dbReference type="PROSITE" id="PS51708">
    <property type="entry name" value="CHAD"/>
    <property type="match status" value="1"/>
</dbReference>
<dbReference type="RefSeq" id="WP_183351611.1">
    <property type="nucleotide sequence ID" value="NZ_JACHEO010000015.1"/>
</dbReference>
<dbReference type="InterPro" id="IPR007899">
    <property type="entry name" value="CHAD_dom"/>
</dbReference>
<comment type="caution">
    <text evidence="2">The sequence shown here is derived from an EMBL/GenBank/DDBJ whole genome shotgun (WGS) entry which is preliminary data.</text>
</comment>
<sequence length="530" mass="60327">MIEQIPSSIFFVDADFDVAAIALRLDGDYAVSEEEVDRGEEEFLDTFEWGLYWSGLALARRGRRYRLFSADGVVLGEGKGPRRKRPFWWDFPDGPIRDGITAGADIRALCPKLRMSRVRRSFHLLNVDEKTVLRLWLDHVVVGGDNQGPVEQTQLRLAAIRGYEHEYQAVRRLLQAEGLGQLVDGMHFLDPVFAGAGITVESVGSKTVVILERDISMGDGLRQVGLAVLGDIRRNLPGTIEDIDTEFLHDLRISLRRTRSLLTLFCKVFPEIHCNHYRSEFRWITQTTGKVRDSDVYLLKEGEYRSMLPASLHSGLDGFVRGMRAYRSREFRAMKKQLTSPRLARLLKDWQHFLENLPQPAEVAGRDLLCRNFAAKAVRKRFRKILAEGEKLGPDSPDTMLHALRIEAKKLRYLLEFFHSLFPAEDVILLVKHLKKLQNNLGDYNDLSVQQEMLGTFRSPVRVEDPKQVLVIAAALGGLVVRLADRQRQVRGEFDSTFADFSGDESRELVQRITRPAEDDHFSAGEGGRQ</sequence>
<dbReference type="Gene3D" id="1.40.20.10">
    <property type="entry name" value="CHAD domain"/>
    <property type="match status" value="1"/>
</dbReference>
<reference evidence="2 3" key="1">
    <citation type="submission" date="2020-08" db="EMBL/GenBank/DDBJ databases">
        <title>Genomic Encyclopedia of Type Strains, Phase IV (KMG-IV): sequencing the most valuable type-strain genomes for metagenomic binning, comparative biology and taxonomic classification.</title>
        <authorList>
            <person name="Goeker M."/>
        </authorList>
    </citation>
    <scope>NUCLEOTIDE SEQUENCE [LARGE SCALE GENOMIC DNA]</scope>
    <source>
        <strain evidence="2 3">DSM 28570</strain>
    </source>
</reference>
<evidence type="ECO:0000259" key="1">
    <source>
        <dbReference type="PROSITE" id="PS51708"/>
    </source>
</evidence>
<organism evidence="2 3">
    <name type="scientific">Desulfoprunum benzoelyticum</name>
    <dbReference type="NCBI Taxonomy" id="1506996"/>
    <lineage>
        <taxon>Bacteria</taxon>
        <taxon>Pseudomonadati</taxon>
        <taxon>Thermodesulfobacteriota</taxon>
        <taxon>Desulfobulbia</taxon>
        <taxon>Desulfobulbales</taxon>
        <taxon>Desulfobulbaceae</taxon>
        <taxon>Desulfoprunum</taxon>
    </lineage>
</organism>
<gene>
    <name evidence="2" type="ORF">HNQ81_002525</name>
</gene>
<name>A0A840USZ6_9BACT</name>
<dbReference type="Pfam" id="PF05235">
    <property type="entry name" value="CHAD"/>
    <property type="match status" value="1"/>
</dbReference>
<accession>A0A840USZ6</accession>
<dbReference type="SMART" id="SM00880">
    <property type="entry name" value="CHAD"/>
    <property type="match status" value="1"/>
</dbReference>
<dbReference type="InterPro" id="IPR038186">
    <property type="entry name" value="CHAD_dom_sf"/>
</dbReference>